<evidence type="ECO:0000313" key="11">
    <source>
        <dbReference type="EMBL" id="GBG34806.1"/>
    </source>
</evidence>
<dbReference type="InterPro" id="IPR055316">
    <property type="entry name" value="RSP9"/>
</dbReference>
<keyword evidence="3" id="KW-0970">Cilium biogenesis/degradation</keyword>
<reference evidence="11 12" key="1">
    <citation type="submission" date="2017-12" db="EMBL/GenBank/DDBJ databases">
        <title>Sequencing, de novo assembly and annotation of complete genome of a new Thraustochytrid species, strain FCC1311.</title>
        <authorList>
            <person name="Sedici K."/>
            <person name="Godart F."/>
            <person name="Aiese Cigliano R."/>
            <person name="Sanseverino W."/>
            <person name="Barakat M."/>
            <person name="Ortet P."/>
            <person name="Marechal E."/>
            <person name="Cagnac O."/>
            <person name="Amato A."/>
        </authorList>
    </citation>
    <scope>NUCLEOTIDE SEQUENCE [LARGE SCALE GENOMIC DNA]</scope>
</reference>
<evidence type="ECO:0000256" key="3">
    <source>
        <dbReference type="ARBA" id="ARBA00022794"/>
    </source>
</evidence>
<organism evidence="11 12">
    <name type="scientific">Hondaea fermentalgiana</name>
    <dbReference type="NCBI Taxonomy" id="2315210"/>
    <lineage>
        <taxon>Eukaryota</taxon>
        <taxon>Sar</taxon>
        <taxon>Stramenopiles</taxon>
        <taxon>Bigyra</taxon>
        <taxon>Labyrinthulomycetes</taxon>
        <taxon>Thraustochytrida</taxon>
        <taxon>Thraustochytriidae</taxon>
        <taxon>Hondaea</taxon>
    </lineage>
</organism>
<keyword evidence="4" id="KW-0282">Flagellum</keyword>
<comment type="caution">
    <text evidence="11">The sequence shown here is derived from an EMBL/GenBank/DDBJ whole genome shotgun (WGS) entry which is preliminary data.</text>
</comment>
<evidence type="ECO:0000256" key="9">
    <source>
        <dbReference type="ARBA" id="ARBA00038319"/>
    </source>
</evidence>
<keyword evidence="2" id="KW-0963">Cytoplasm</keyword>
<comment type="similarity">
    <text evidence="9">Belongs to the flagellar radial spoke RSP9 family.</text>
</comment>
<evidence type="ECO:0000256" key="2">
    <source>
        <dbReference type="ARBA" id="ARBA00022490"/>
    </source>
</evidence>
<dbReference type="EMBL" id="BEYU01000218">
    <property type="protein sequence ID" value="GBG34806.1"/>
    <property type="molecule type" value="Genomic_DNA"/>
</dbReference>
<proteinExistence type="inferred from homology"/>
<dbReference type="GO" id="GO:0044458">
    <property type="term" value="P:motile cilium assembly"/>
    <property type="evidence" value="ECO:0007669"/>
    <property type="project" value="TreeGrafter"/>
</dbReference>
<dbReference type="InParanoid" id="A0A2R5GVD2"/>
<keyword evidence="12" id="KW-1185">Reference proteome</keyword>
<keyword evidence="6" id="KW-0206">Cytoskeleton</keyword>
<keyword evidence="7" id="KW-0966">Cell projection</keyword>
<keyword evidence="5" id="KW-0969">Cilium</keyword>
<protein>
    <recommendedName>
        <fullName evidence="10">Radial spoke head protein 9 homolog</fullName>
    </recommendedName>
</protein>
<evidence type="ECO:0000256" key="1">
    <source>
        <dbReference type="ARBA" id="ARBA00004611"/>
    </source>
</evidence>
<dbReference type="GO" id="GO:0005930">
    <property type="term" value="C:axoneme"/>
    <property type="evidence" value="ECO:0007669"/>
    <property type="project" value="TreeGrafter"/>
</dbReference>
<gene>
    <name evidence="11" type="ORF">FCC1311_110282</name>
</gene>
<accession>A0A2R5GVD2</accession>
<comment type="subcellular location">
    <subcellularLocation>
        <location evidence="8">Cell projection</location>
        <location evidence="8">Kinocilium</location>
    </subcellularLocation>
    <subcellularLocation>
        <location evidence="1">Cytoplasm</location>
        <location evidence="1">Cytoskeleton</location>
        <location evidence="1">Flagellum axoneme</location>
    </subcellularLocation>
</comment>
<dbReference type="OrthoDB" id="10258956at2759"/>
<evidence type="ECO:0000256" key="5">
    <source>
        <dbReference type="ARBA" id="ARBA00023069"/>
    </source>
</evidence>
<sequence>MSSSALDARVGALAGRWLTPEEETLLSNELSVLDTSDLDNITFWGKIDGNDADYLIVVGQDKLKEEDDYPDQSFWFCSTTDFKLRPLTTTWATRHPEVNATTMRFTGDAATELVAAVEATEDDEETKGTAAVDAFTEKDLLACVVKDIHGATAVVPRGAFVVDPLHRVAKNVNFTGLSVAEAQDVSSYLLFRKPSEGAAVRDIDGLLKPECFLEPISATHPTGAWSVQADPCQTTVVIKSLVYPGFSFYHEPGTARFGSLYMGDGRKNEDLAFMI</sequence>
<dbReference type="GO" id="GO:0035082">
    <property type="term" value="P:axoneme assembly"/>
    <property type="evidence" value="ECO:0007669"/>
    <property type="project" value="InterPro"/>
</dbReference>
<dbReference type="PANTHER" id="PTHR22069">
    <property type="entry name" value="MITOCHONDRIAL RIBOSOMAL PROTEIN S18"/>
    <property type="match status" value="1"/>
</dbReference>
<dbReference type="Proteomes" id="UP000241890">
    <property type="component" value="Unassembled WGS sequence"/>
</dbReference>
<dbReference type="AlphaFoldDB" id="A0A2R5GVD2"/>
<name>A0A2R5GVD2_9STRA</name>
<dbReference type="PANTHER" id="PTHR22069:SF0">
    <property type="entry name" value="RADIAL SPOKE HEAD PROTEIN 9 HOMOLOG"/>
    <property type="match status" value="1"/>
</dbReference>
<evidence type="ECO:0000256" key="6">
    <source>
        <dbReference type="ARBA" id="ARBA00023212"/>
    </source>
</evidence>
<evidence type="ECO:0000256" key="8">
    <source>
        <dbReference type="ARBA" id="ARBA00037822"/>
    </source>
</evidence>
<evidence type="ECO:0000256" key="7">
    <source>
        <dbReference type="ARBA" id="ARBA00023273"/>
    </source>
</evidence>
<evidence type="ECO:0000256" key="10">
    <source>
        <dbReference type="ARBA" id="ARBA00041080"/>
    </source>
</evidence>
<dbReference type="GO" id="GO:0060294">
    <property type="term" value="P:cilium movement involved in cell motility"/>
    <property type="evidence" value="ECO:0007669"/>
    <property type="project" value="TreeGrafter"/>
</dbReference>
<evidence type="ECO:0000313" key="12">
    <source>
        <dbReference type="Proteomes" id="UP000241890"/>
    </source>
</evidence>
<evidence type="ECO:0000256" key="4">
    <source>
        <dbReference type="ARBA" id="ARBA00022846"/>
    </source>
</evidence>